<keyword evidence="2" id="KW-1185">Reference proteome</keyword>
<name>A0ABR2KB01_9EUKA</name>
<dbReference type="Gene3D" id="2.130.10.30">
    <property type="entry name" value="Regulator of chromosome condensation 1/beta-lactamase-inhibitor protein II"/>
    <property type="match status" value="1"/>
</dbReference>
<accession>A0ABR2KB01</accession>
<proteinExistence type="predicted"/>
<protein>
    <submittedName>
        <fullName evidence="1">Uncharacterized protein</fullName>
    </submittedName>
</protein>
<reference evidence="1 2" key="1">
    <citation type="submission" date="2024-04" db="EMBL/GenBank/DDBJ databases">
        <title>Tritrichomonas musculus Genome.</title>
        <authorList>
            <person name="Alves-Ferreira E."/>
            <person name="Grigg M."/>
            <person name="Lorenzi H."/>
            <person name="Galac M."/>
        </authorList>
    </citation>
    <scope>NUCLEOTIDE SEQUENCE [LARGE SCALE GENOMIC DNA]</scope>
    <source>
        <strain evidence="1 2">EAF2021</strain>
    </source>
</reference>
<evidence type="ECO:0000313" key="2">
    <source>
        <dbReference type="Proteomes" id="UP001470230"/>
    </source>
</evidence>
<organism evidence="1 2">
    <name type="scientific">Tritrichomonas musculus</name>
    <dbReference type="NCBI Taxonomy" id="1915356"/>
    <lineage>
        <taxon>Eukaryota</taxon>
        <taxon>Metamonada</taxon>
        <taxon>Parabasalia</taxon>
        <taxon>Tritrichomonadida</taxon>
        <taxon>Tritrichomonadidae</taxon>
        <taxon>Tritrichomonas</taxon>
    </lineage>
</organism>
<dbReference type="Proteomes" id="UP001470230">
    <property type="component" value="Unassembled WGS sequence"/>
</dbReference>
<dbReference type="InterPro" id="IPR009091">
    <property type="entry name" value="RCC1/BLIP-II"/>
</dbReference>
<dbReference type="SUPFAM" id="SSF50985">
    <property type="entry name" value="RCC1/BLIP-II"/>
    <property type="match status" value="1"/>
</dbReference>
<dbReference type="EMBL" id="JAPFFF010000006">
    <property type="protein sequence ID" value="KAK8888296.1"/>
    <property type="molecule type" value="Genomic_DNA"/>
</dbReference>
<evidence type="ECO:0000313" key="1">
    <source>
        <dbReference type="EMBL" id="KAK8888296.1"/>
    </source>
</evidence>
<sequence>MSVYSFNIFTAQGHVKTWEPHCNCELTELSVIDISGNDSYKLCLTNNGQVLIQGMVAWMEPRTYITPTQITPQVPNATVIAMSSTTELFAILMSDGSVFACGNTFSPTLVQICEKGIAQKIAVTKHKVLISTGKTLLTNLSPSSVNTLNLGERTVQCISTYEPGFLVLLDDGILYCTFPVRDLGQKVESKIEGLYIVSGFLGPQMIHMETSLDEIICVYRDGSIVYGWADQEHSCPYPVLSSLPVFPPNQSQLCHLHISRDLIWLLTFTGEVYYISKLPWLDPENGRIARFKKVPSTFPKTISHFRATWNEIYFFETGIKHKPIVTNISIESLPSRRLPFTVHTVARGSILVDPLGASGYGLRPGDVVDMSNEKFIIVGRSGDVLCVKDAKVDRSIDVIPLPDVSTILFNWRLSSRPGAEISTQSDPTGNCPDFEIDRSENGLRRICFFKYNDVVKDKRGVEYTVIGERCECLWLLNLKEGVLMCKRSSCQSLHRQFKLVSRNNINVCEKNNIKGGIILVEPVPDGPLVPSCIVSSPEFGIGMYVGCASLNYAIEFIIDCGYCRLINHDHQIEILRSSHPLFRPFFRLDEDIQFLNVQGTSSNLMPCDVVYHPQEKIFAFCVSYSKTSFFESEMMIKNDLGVGNFEAGTQVHLAARIASPAIIKRKLNNGNRIELSINTQDFVNQPLLPLDEILIDGKKFGYICGCSNNNLYVAYEDTPSIAELLPKDFELIYRRLNVPTKLEIEIQGNKETGWIDLEHFRGKGFLPYDEFEWHDNVLRINAIIDDRTLIVTDVKTNMKNVFIIPVGKYITPISTKFS</sequence>
<comment type="caution">
    <text evidence="1">The sequence shown here is derived from an EMBL/GenBank/DDBJ whole genome shotgun (WGS) entry which is preliminary data.</text>
</comment>
<gene>
    <name evidence="1" type="ORF">M9Y10_039362</name>
</gene>